<reference evidence="1" key="1">
    <citation type="submission" date="2024-12" db="EMBL/GenBank/DDBJ databases">
        <authorList>
            <person name="Wu N."/>
        </authorList>
    </citation>
    <scope>NUCLEOTIDE SEQUENCE</scope>
    <source>
        <strain evidence="1">P15</strain>
    </source>
</reference>
<evidence type="ECO:0000313" key="1">
    <source>
        <dbReference type="EMBL" id="MFM9329089.1"/>
    </source>
</evidence>
<sequence>MATCVSLINMKGGVGKTTLTFNLAWYAAYRRKLKVLVVDLDPQANASQYLMGAEAYKKYHDENRPTVFHIFEQFTPSGFGGTMSPSILDPRTVIYPVKKFNNGGHIDLVPSRLELSWTLKNPTNKDHLLARFLAGVQKDYNLILIDCAPTESILTTAVYRASRFVVIPVKPEFLASIGLPLLVRSLELFKQSFGDQEIDIAGIVFNDADPTLTFGEHNIHREDVRQYASKQGWHVFENEVRHSNSYPKGARTKQPIFLTDYARSQVINEFKAFGDEFLKRVGF</sequence>
<dbReference type="EMBL" id="JBJURJ010000007">
    <property type="protein sequence ID" value="MFM9329089.1"/>
    <property type="molecule type" value="Genomic_DNA"/>
</dbReference>
<protein>
    <submittedName>
        <fullName evidence="1">ParA family protein</fullName>
    </submittedName>
</protein>
<evidence type="ECO:0000313" key="2">
    <source>
        <dbReference type="Proteomes" id="UP001631969"/>
    </source>
</evidence>
<dbReference type="Proteomes" id="UP001631969">
    <property type="component" value="Unassembled WGS sequence"/>
</dbReference>
<name>A0ACC7NWE9_9BACL</name>
<proteinExistence type="predicted"/>
<organism evidence="1 2">
    <name type="scientific">Paenibacillus mesotrionivorans</name>
    <dbReference type="NCBI Taxonomy" id="3160968"/>
    <lineage>
        <taxon>Bacteria</taxon>
        <taxon>Bacillati</taxon>
        <taxon>Bacillota</taxon>
        <taxon>Bacilli</taxon>
        <taxon>Bacillales</taxon>
        <taxon>Paenibacillaceae</taxon>
        <taxon>Paenibacillus</taxon>
    </lineage>
</organism>
<accession>A0ACC7NWE9</accession>
<keyword evidence="2" id="KW-1185">Reference proteome</keyword>
<gene>
    <name evidence="1" type="ORF">ACI1P1_12400</name>
</gene>
<comment type="caution">
    <text evidence="1">The sequence shown here is derived from an EMBL/GenBank/DDBJ whole genome shotgun (WGS) entry which is preliminary data.</text>
</comment>